<feature type="region of interest" description="Disordered" evidence="3">
    <location>
        <begin position="148"/>
        <end position="171"/>
    </location>
</feature>
<comment type="caution">
    <text evidence="6">The sequence shown here is derived from an EMBL/GenBank/DDBJ whole genome shotgun (WGS) entry which is preliminary data.</text>
</comment>
<dbReference type="Gene3D" id="1.10.246.220">
    <property type="match status" value="1"/>
</dbReference>
<evidence type="ECO:0000259" key="4">
    <source>
        <dbReference type="PROSITE" id="PS50090"/>
    </source>
</evidence>
<dbReference type="CDD" id="cd11660">
    <property type="entry name" value="SANT_TRF"/>
    <property type="match status" value="1"/>
</dbReference>
<proteinExistence type="predicted"/>
<feature type="domain" description="Myb-like" evidence="4">
    <location>
        <begin position="429"/>
        <end position="483"/>
    </location>
</feature>
<protein>
    <submittedName>
        <fullName evidence="6">Uncharacterized protein</fullName>
    </submittedName>
</protein>
<keyword evidence="7" id="KW-1185">Reference proteome</keyword>
<evidence type="ECO:0000259" key="5">
    <source>
        <dbReference type="PROSITE" id="PS51294"/>
    </source>
</evidence>
<dbReference type="PANTHER" id="PTHR47122:SF8">
    <property type="entry name" value="MYB-LIKE DOMAIN-CONTAINING PROTEIN"/>
    <property type="match status" value="1"/>
</dbReference>
<dbReference type="EMBL" id="JAAARO010000007">
    <property type="protein sequence ID" value="KAF5744727.1"/>
    <property type="molecule type" value="Genomic_DNA"/>
</dbReference>
<sequence>MMDASKNTLLTSEDGENLFSDSLTEVDKDVFSFAALEEETSGFEQILMEPEYMNNNVGGSLNFEAFDRLSLWKSYDVDSFPCKLEYDQMNLDDDAWGFSLTQGGDETKLRFQNEWWQGTDEGFLHENYSLQASCEELIYDAEPADKSSNLDYGANEESSPGNVSSDWQSSGFEGGDYRAEISDSSSTSVMLLESSYLRNPLFLDQMTVEELQEAFQRMFRRETLVTDKHWLKHRLLFGLENKVTIGNNLKLLKQDKISDGNERKSILSSTIASHGCESLMALTEVGETGFCFRAGALVNGRRTYKPRRRHNLEPLKHHICHNTKHEFSYSAEKVLHTGSYKQCHQQGLGSTSLICQGKSFEEACYQVPSDSPVQKRHFNTSFLGHNSEDCTDSRASVLNDNFEMELSSAEPDVDKDDCVTITTNQTSRKRRSHNNYWTKSEVIRLIQGVSQCGVGRWSCIKRLLFSSTHRTPIDLKDKWRNLSKASSSLKNGRKVEQRKRLGSTQLSEPILRRIRELVLSRPMEAKSKIKRAATLSTSITNHQLFVERKKLPSSP</sequence>
<gene>
    <name evidence="6" type="ORF">HS088_TW07G00306</name>
</gene>
<evidence type="ECO:0000313" key="6">
    <source>
        <dbReference type="EMBL" id="KAF5744727.1"/>
    </source>
</evidence>
<dbReference type="PANTHER" id="PTHR47122">
    <property type="entry name" value="MYB-LIKE DNA-BINDING DOMAIN CONTAINING PROTEIN, EXPRESSED"/>
    <property type="match status" value="1"/>
</dbReference>
<evidence type="ECO:0000313" key="7">
    <source>
        <dbReference type="Proteomes" id="UP000593562"/>
    </source>
</evidence>
<evidence type="ECO:0000256" key="3">
    <source>
        <dbReference type="SAM" id="MobiDB-lite"/>
    </source>
</evidence>
<accession>A0A7J7DEE6</accession>
<dbReference type="GO" id="GO:0005634">
    <property type="term" value="C:nucleus"/>
    <property type="evidence" value="ECO:0007669"/>
    <property type="project" value="UniProtKB-SubCell"/>
</dbReference>
<evidence type="ECO:0000256" key="1">
    <source>
        <dbReference type="ARBA" id="ARBA00004123"/>
    </source>
</evidence>
<name>A0A7J7DEE6_TRIWF</name>
<evidence type="ECO:0000256" key="2">
    <source>
        <dbReference type="ARBA" id="ARBA00023242"/>
    </source>
</evidence>
<dbReference type="InterPro" id="IPR001005">
    <property type="entry name" value="SANT/Myb"/>
</dbReference>
<dbReference type="AlphaFoldDB" id="A0A7J7DEE6"/>
<dbReference type="SMART" id="SM00717">
    <property type="entry name" value="SANT"/>
    <property type="match status" value="1"/>
</dbReference>
<dbReference type="InParanoid" id="A0A7J7DEE6"/>
<dbReference type="Proteomes" id="UP000593562">
    <property type="component" value="Unassembled WGS sequence"/>
</dbReference>
<reference evidence="6 7" key="1">
    <citation type="journal article" date="2020" name="Nat. Commun.">
        <title>Genome of Tripterygium wilfordii and identification of cytochrome P450 involved in triptolide biosynthesis.</title>
        <authorList>
            <person name="Tu L."/>
            <person name="Su P."/>
            <person name="Zhang Z."/>
            <person name="Gao L."/>
            <person name="Wang J."/>
            <person name="Hu T."/>
            <person name="Zhou J."/>
            <person name="Zhang Y."/>
            <person name="Zhao Y."/>
            <person name="Liu Y."/>
            <person name="Song Y."/>
            <person name="Tong Y."/>
            <person name="Lu Y."/>
            <person name="Yang J."/>
            <person name="Xu C."/>
            <person name="Jia M."/>
            <person name="Peters R.J."/>
            <person name="Huang L."/>
            <person name="Gao W."/>
        </authorList>
    </citation>
    <scope>NUCLEOTIDE SEQUENCE [LARGE SCALE GENOMIC DNA]</scope>
    <source>
        <strain evidence="7">cv. XIE 37</strain>
        <tissue evidence="6">Leaf</tissue>
    </source>
</reference>
<organism evidence="6 7">
    <name type="scientific">Tripterygium wilfordii</name>
    <name type="common">Thunder God vine</name>
    <dbReference type="NCBI Taxonomy" id="458696"/>
    <lineage>
        <taxon>Eukaryota</taxon>
        <taxon>Viridiplantae</taxon>
        <taxon>Streptophyta</taxon>
        <taxon>Embryophyta</taxon>
        <taxon>Tracheophyta</taxon>
        <taxon>Spermatophyta</taxon>
        <taxon>Magnoliopsida</taxon>
        <taxon>eudicotyledons</taxon>
        <taxon>Gunneridae</taxon>
        <taxon>Pentapetalae</taxon>
        <taxon>rosids</taxon>
        <taxon>fabids</taxon>
        <taxon>Celastrales</taxon>
        <taxon>Celastraceae</taxon>
        <taxon>Tripterygium</taxon>
    </lineage>
</organism>
<dbReference type="InterPro" id="IPR017930">
    <property type="entry name" value="Myb_dom"/>
</dbReference>
<dbReference type="SUPFAM" id="SSF46689">
    <property type="entry name" value="Homeodomain-like"/>
    <property type="match status" value="1"/>
</dbReference>
<comment type="subcellular location">
    <subcellularLocation>
        <location evidence="1">Nucleus</location>
    </subcellularLocation>
</comment>
<dbReference type="PROSITE" id="PS51294">
    <property type="entry name" value="HTH_MYB"/>
    <property type="match status" value="1"/>
</dbReference>
<dbReference type="InterPro" id="IPR009057">
    <property type="entry name" value="Homeodomain-like_sf"/>
</dbReference>
<feature type="domain" description="HTH myb-type" evidence="5">
    <location>
        <begin position="437"/>
        <end position="487"/>
    </location>
</feature>
<dbReference type="PROSITE" id="PS50090">
    <property type="entry name" value="MYB_LIKE"/>
    <property type="match status" value="1"/>
</dbReference>
<dbReference type="Pfam" id="PF00249">
    <property type="entry name" value="Myb_DNA-binding"/>
    <property type="match status" value="1"/>
</dbReference>
<keyword evidence="2" id="KW-0539">Nucleus</keyword>